<evidence type="ECO:0000313" key="1">
    <source>
        <dbReference type="EMBL" id="MCI47473.1"/>
    </source>
</evidence>
<name>A0A392SEV4_9FABA</name>
<proteinExistence type="predicted"/>
<sequence>QRGYTLEMDILCQPLGYNKEIQGKWLEHLILFGRQA</sequence>
<reference evidence="1 2" key="1">
    <citation type="journal article" date="2018" name="Front. Plant Sci.">
        <title>Red Clover (Trifolium pratense) and Zigzag Clover (T. medium) - A Picture of Genomic Similarities and Differences.</title>
        <authorList>
            <person name="Dluhosova J."/>
            <person name="Istvanek J."/>
            <person name="Nedelnik J."/>
            <person name="Repkova J."/>
        </authorList>
    </citation>
    <scope>NUCLEOTIDE SEQUENCE [LARGE SCALE GENOMIC DNA]</scope>
    <source>
        <strain evidence="2">cv. 10/8</strain>
        <tissue evidence="1">Leaf</tissue>
    </source>
</reference>
<dbReference type="AlphaFoldDB" id="A0A392SEV4"/>
<keyword evidence="2" id="KW-1185">Reference proteome</keyword>
<comment type="caution">
    <text evidence="1">The sequence shown here is derived from an EMBL/GenBank/DDBJ whole genome shotgun (WGS) entry which is preliminary data.</text>
</comment>
<protein>
    <submittedName>
        <fullName evidence="1">Uncharacterized protein</fullName>
    </submittedName>
</protein>
<evidence type="ECO:0000313" key="2">
    <source>
        <dbReference type="Proteomes" id="UP000265520"/>
    </source>
</evidence>
<dbReference type="Proteomes" id="UP000265520">
    <property type="component" value="Unassembled WGS sequence"/>
</dbReference>
<dbReference type="EMBL" id="LXQA010372887">
    <property type="protein sequence ID" value="MCI47473.1"/>
    <property type="molecule type" value="Genomic_DNA"/>
</dbReference>
<accession>A0A392SEV4</accession>
<feature type="non-terminal residue" evidence="1">
    <location>
        <position position="1"/>
    </location>
</feature>
<organism evidence="1 2">
    <name type="scientific">Trifolium medium</name>
    <dbReference type="NCBI Taxonomy" id="97028"/>
    <lineage>
        <taxon>Eukaryota</taxon>
        <taxon>Viridiplantae</taxon>
        <taxon>Streptophyta</taxon>
        <taxon>Embryophyta</taxon>
        <taxon>Tracheophyta</taxon>
        <taxon>Spermatophyta</taxon>
        <taxon>Magnoliopsida</taxon>
        <taxon>eudicotyledons</taxon>
        <taxon>Gunneridae</taxon>
        <taxon>Pentapetalae</taxon>
        <taxon>rosids</taxon>
        <taxon>fabids</taxon>
        <taxon>Fabales</taxon>
        <taxon>Fabaceae</taxon>
        <taxon>Papilionoideae</taxon>
        <taxon>50 kb inversion clade</taxon>
        <taxon>NPAAA clade</taxon>
        <taxon>Hologalegina</taxon>
        <taxon>IRL clade</taxon>
        <taxon>Trifolieae</taxon>
        <taxon>Trifolium</taxon>
    </lineage>
</organism>